<comment type="caution">
    <text evidence="2">The sequence shown here is derived from an EMBL/GenBank/DDBJ whole genome shotgun (WGS) entry which is preliminary data.</text>
</comment>
<protein>
    <submittedName>
        <fullName evidence="2">Uncharacterized protein</fullName>
    </submittedName>
</protein>
<evidence type="ECO:0000313" key="2">
    <source>
        <dbReference type="EMBL" id="KAI3837081.1"/>
    </source>
</evidence>
<sequence>MGLRTHVKNLGYLEKGLTTLNRIDNILQKFDFRAEDRAALDKMLDKAETRLFRSFEKAEDRSRPSKKQHFPTATEPFCYYCSNSRRNKQQRRRSSPKRMSGEGGSVGPVETGRIAEIDEDSTCNSGGGNLFSEKFKYIIHPFSIKKITDFRRQFAFFSNLPGTVKKLIWI</sequence>
<dbReference type="EMBL" id="JAJJMB010017633">
    <property type="protein sequence ID" value="KAI3837081.1"/>
    <property type="molecule type" value="Genomic_DNA"/>
</dbReference>
<proteinExistence type="predicted"/>
<accession>A0AAD4X536</accession>
<feature type="region of interest" description="Disordered" evidence="1">
    <location>
        <begin position="84"/>
        <end position="110"/>
    </location>
</feature>
<dbReference type="Proteomes" id="UP001202328">
    <property type="component" value="Unassembled WGS sequence"/>
</dbReference>
<keyword evidence="3" id="KW-1185">Reference proteome</keyword>
<organism evidence="2 3">
    <name type="scientific">Papaver atlanticum</name>
    <dbReference type="NCBI Taxonomy" id="357466"/>
    <lineage>
        <taxon>Eukaryota</taxon>
        <taxon>Viridiplantae</taxon>
        <taxon>Streptophyta</taxon>
        <taxon>Embryophyta</taxon>
        <taxon>Tracheophyta</taxon>
        <taxon>Spermatophyta</taxon>
        <taxon>Magnoliopsida</taxon>
        <taxon>Ranunculales</taxon>
        <taxon>Papaveraceae</taxon>
        <taxon>Papaveroideae</taxon>
        <taxon>Papaver</taxon>
    </lineage>
</organism>
<feature type="compositionally biased region" description="Basic residues" evidence="1">
    <location>
        <begin position="85"/>
        <end position="96"/>
    </location>
</feature>
<reference evidence="2" key="1">
    <citation type="submission" date="2022-04" db="EMBL/GenBank/DDBJ databases">
        <title>A functionally conserved STORR gene fusion in Papaver species that diverged 16.8 million years ago.</title>
        <authorList>
            <person name="Catania T."/>
        </authorList>
    </citation>
    <scope>NUCLEOTIDE SEQUENCE</scope>
    <source>
        <strain evidence="2">S-188037</strain>
    </source>
</reference>
<dbReference type="AlphaFoldDB" id="A0AAD4X536"/>
<name>A0AAD4X536_9MAGN</name>
<gene>
    <name evidence="2" type="ORF">MKW98_005414</name>
</gene>
<evidence type="ECO:0000313" key="3">
    <source>
        <dbReference type="Proteomes" id="UP001202328"/>
    </source>
</evidence>
<evidence type="ECO:0000256" key="1">
    <source>
        <dbReference type="SAM" id="MobiDB-lite"/>
    </source>
</evidence>